<dbReference type="InterPro" id="IPR053841">
    <property type="entry name" value="MksE"/>
</dbReference>
<keyword evidence="2" id="KW-1185">Reference proteome</keyword>
<organism evidence="1 2">
    <name type="scientific">Fibrobacter intestinalis</name>
    <dbReference type="NCBI Taxonomy" id="28122"/>
    <lineage>
        <taxon>Bacteria</taxon>
        <taxon>Pseudomonadati</taxon>
        <taxon>Fibrobacterota</taxon>
        <taxon>Fibrobacteria</taxon>
        <taxon>Fibrobacterales</taxon>
        <taxon>Fibrobacteraceae</taxon>
        <taxon>Fibrobacter</taxon>
    </lineage>
</organism>
<proteinExistence type="predicted"/>
<dbReference type="EMBL" id="FRAW01000017">
    <property type="protein sequence ID" value="SHK77163.1"/>
    <property type="molecule type" value="Genomic_DNA"/>
</dbReference>
<gene>
    <name evidence="1" type="ORF">SAMN05720469_11716</name>
</gene>
<sequence>MLKYSKEIFDILSKGSFISVNSVSQANRAYFDQIEDDFESYREYYEGIGFVLESGDGYFYFSRQEQKVSAVDKLARFCDWIDRLDFLKTFNSAFSSGFVFTKAKILEQISCDMELKDKASKLYADKKAFADIVDKLTDDLVKAGFAELENDLEGLYKVTAAFRYLEELVNCLNVVEGAENEVP</sequence>
<dbReference type="Pfam" id="PF21980">
    <property type="entry name" value="MksE"/>
    <property type="match status" value="1"/>
</dbReference>
<dbReference type="Proteomes" id="UP000184275">
    <property type="component" value="Unassembled WGS sequence"/>
</dbReference>
<protein>
    <submittedName>
        <fullName evidence="1">Uncharacterized protein</fullName>
    </submittedName>
</protein>
<evidence type="ECO:0000313" key="1">
    <source>
        <dbReference type="EMBL" id="SHK77163.1"/>
    </source>
</evidence>
<dbReference type="AlphaFoldDB" id="A0A1M6V6S5"/>
<name>A0A1M6V6S5_9BACT</name>
<evidence type="ECO:0000313" key="2">
    <source>
        <dbReference type="Proteomes" id="UP000184275"/>
    </source>
</evidence>
<accession>A0A1M6V6S5</accession>
<reference evidence="2" key="1">
    <citation type="submission" date="2016-11" db="EMBL/GenBank/DDBJ databases">
        <authorList>
            <person name="Varghese N."/>
            <person name="Submissions S."/>
        </authorList>
    </citation>
    <scope>NUCLEOTIDE SEQUENCE [LARGE SCALE GENOMIC DNA]</scope>
    <source>
        <strain evidence="2">UWOS</strain>
    </source>
</reference>